<dbReference type="Pfam" id="PF12420">
    <property type="entry name" value="DUF3671"/>
    <property type="match status" value="1"/>
</dbReference>
<feature type="transmembrane region" description="Helical" evidence="1">
    <location>
        <begin position="158"/>
        <end position="181"/>
    </location>
</feature>
<keyword evidence="1" id="KW-1133">Transmembrane helix</keyword>
<sequence length="214" mass="24794">QLNGIINKIPSRLLEEHEMEKELGHSGIRDKLLHDANNKKYKTKKENRSVYKKLKQMGLNDFEIYKKAFECKYTKKKGLGKLDCYCEKKIFDKLEGICLLAKNMKDDKKYFKNVCKRYGLPFALSFIFVFTVGIITVLDGCGVECLISATKKADPLFYVVYSILLYILPISIFLVLSYIMIKVIKYDRLVEGKVEGKRIAKEISCYYDDAFNST</sequence>
<organism evidence="2 3">
    <name type="scientific">Plasmodium vivax</name>
    <name type="common">malaria parasite P. vivax</name>
    <dbReference type="NCBI Taxonomy" id="5855"/>
    <lineage>
        <taxon>Eukaryota</taxon>
        <taxon>Sar</taxon>
        <taxon>Alveolata</taxon>
        <taxon>Apicomplexa</taxon>
        <taxon>Aconoidasida</taxon>
        <taxon>Haemosporida</taxon>
        <taxon>Plasmodiidae</taxon>
        <taxon>Plasmodium</taxon>
        <taxon>Plasmodium (Plasmodium)</taxon>
    </lineage>
</organism>
<dbReference type="EMBL" id="FLYH01000332">
    <property type="protein sequence ID" value="SCA83752.1"/>
    <property type="molecule type" value="Genomic_DNA"/>
</dbReference>
<name>A0A1G4EIR7_PLAVI</name>
<evidence type="ECO:0000313" key="3">
    <source>
        <dbReference type="Proteomes" id="UP000196402"/>
    </source>
</evidence>
<evidence type="ECO:0000313" key="2">
    <source>
        <dbReference type="EMBL" id="SCA83752.1"/>
    </source>
</evidence>
<dbReference type="AlphaFoldDB" id="A0A1G4EIR7"/>
<feature type="transmembrane region" description="Helical" evidence="1">
    <location>
        <begin position="118"/>
        <end position="138"/>
    </location>
</feature>
<reference evidence="2 3" key="1">
    <citation type="submission" date="2016-07" db="EMBL/GenBank/DDBJ databases">
        <authorList>
            <consortium name="Pathogen Informatics"/>
        </authorList>
    </citation>
    <scope>NUCLEOTIDE SEQUENCE [LARGE SCALE GENOMIC DNA]</scope>
</reference>
<protein>
    <submittedName>
        <fullName evidence="2">Uncharacterized protein</fullName>
    </submittedName>
</protein>
<proteinExistence type="predicted"/>
<dbReference type="VEuPathDB" id="PlasmoDB:PVPAM_060039000"/>
<dbReference type="VEuPathDB" id="PlasmoDB:PVW1_070006300"/>
<dbReference type="VEuPathDB" id="PlasmoDB:PVP01_0008790"/>
<dbReference type="Proteomes" id="UP000196402">
    <property type="component" value="Unassembled WGS sequence"/>
</dbReference>
<evidence type="ECO:0000256" key="1">
    <source>
        <dbReference type="SAM" id="Phobius"/>
    </source>
</evidence>
<accession>A0A1G4EIR7</accession>
<keyword evidence="1" id="KW-0812">Transmembrane</keyword>
<feature type="non-terminal residue" evidence="2">
    <location>
        <position position="1"/>
    </location>
</feature>
<gene>
    <name evidence="2" type="ORF">PVT01_000099400</name>
</gene>
<dbReference type="InterPro" id="IPR022139">
    <property type="entry name" value="Fam-L/Fam-M-like_plasmodium"/>
</dbReference>
<keyword evidence="1" id="KW-0472">Membrane</keyword>